<feature type="region of interest" description="Disordered" evidence="2">
    <location>
        <begin position="202"/>
        <end position="225"/>
    </location>
</feature>
<evidence type="ECO:0000313" key="3">
    <source>
        <dbReference type="EMBL" id="GMH81446.1"/>
    </source>
</evidence>
<evidence type="ECO:0000256" key="2">
    <source>
        <dbReference type="SAM" id="MobiDB-lite"/>
    </source>
</evidence>
<accession>A0A9W7B0E3</accession>
<dbReference type="InterPro" id="IPR036770">
    <property type="entry name" value="Ankyrin_rpt-contain_sf"/>
</dbReference>
<dbReference type="AlphaFoldDB" id="A0A9W7B0E3"/>
<dbReference type="EMBL" id="BRXY01000257">
    <property type="protein sequence ID" value="GMH81446.1"/>
    <property type="molecule type" value="Genomic_DNA"/>
</dbReference>
<sequence length="225" mass="25115">MYQAIQEGDLDTINDIYLAGDYPDLSAPDDVGNTPAHLAVLFDRPEVLKWLHSKGVDLSKKCDSSGFGTPAFYCTHYGKTGMLTDLWAMGYDLSADCDKFELPPLYYAEKKGDTLTAEHIKKCMAQGTLQDVMATIIQRCTRGLFARNIYREKVAYRERCALAQTIISAPWRGGVVRMRNNRRELEADMQRENELANVNVDADASAQQETKTIAPEDLNTAPPPS</sequence>
<evidence type="ECO:0000256" key="1">
    <source>
        <dbReference type="PROSITE-ProRule" id="PRU00023"/>
    </source>
</evidence>
<keyword evidence="4" id="KW-1185">Reference proteome</keyword>
<organism evidence="3 4">
    <name type="scientific">Triparma strigata</name>
    <dbReference type="NCBI Taxonomy" id="1606541"/>
    <lineage>
        <taxon>Eukaryota</taxon>
        <taxon>Sar</taxon>
        <taxon>Stramenopiles</taxon>
        <taxon>Ochrophyta</taxon>
        <taxon>Bolidophyceae</taxon>
        <taxon>Parmales</taxon>
        <taxon>Triparmaceae</taxon>
        <taxon>Triparma</taxon>
    </lineage>
</organism>
<feature type="repeat" description="ANK" evidence="1">
    <location>
        <begin position="31"/>
        <end position="63"/>
    </location>
</feature>
<protein>
    <submittedName>
        <fullName evidence="3">Uncharacterized protein</fullName>
    </submittedName>
</protein>
<dbReference type="OrthoDB" id="194358at2759"/>
<dbReference type="Gene3D" id="1.25.40.20">
    <property type="entry name" value="Ankyrin repeat-containing domain"/>
    <property type="match status" value="1"/>
</dbReference>
<dbReference type="PROSITE" id="PS50088">
    <property type="entry name" value="ANK_REPEAT"/>
    <property type="match status" value="1"/>
</dbReference>
<dbReference type="SUPFAM" id="SSF48403">
    <property type="entry name" value="Ankyrin repeat"/>
    <property type="match status" value="1"/>
</dbReference>
<dbReference type="Pfam" id="PF13637">
    <property type="entry name" value="Ank_4"/>
    <property type="match status" value="1"/>
</dbReference>
<dbReference type="PROSITE" id="PS50096">
    <property type="entry name" value="IQ"/>
    <property type="match status" value="1"/>
</dbReference>
<dbReference type="Proteomes" id="UP001165085">
    <property type="component" value="Unassembled WGS sequence"/>
</dbReference>
<comment type="caution">
    <text evidence="3">The sequence shown here is derived from an EMBL/GenBank/DDBJ whole genome shotgun (WGS) entry which is preliminary data.</text>
</comment>
<evidence type="ECO:0000313" key="4">
    <source>
        <dbReference type="Proteomes" id="UP001165085"/>
    </source>
</evidence>
<proteinExistence type="predicted"/>
<name>A0A9W7B0E3_9STRA</name>
<gene>
    <name evidence="3" type="ORF">TrST_g12013</name>
</gene>
<reference evidence="4" key="1">
    <citation type="journal article" date="2023" name="Commun. Biol.">
        <title>Genome analysis of Parmales, the sister group of diatoms, reveals the evolutionary specialization of diatoms from phago-mixotrophs to photoautotrophs.</title>
        <authorList>
            <person name="Ban H."/>
            <person name="Sato S."/>
            <person name="Yoshikawa S."/>
            <person name="Yamada K."/>
            <person name="Nakamura Y."/>
            <person name="Ichinomiya M."/>
            <person name="Sato N."/>
            <person name="Blanc-Mathieu R."/>
            <person name="Endo H."/>
            <person name="Kuwata A."/>
            <person name="Ogata H."/>
        </authorList>
    </citation>
    <scope>NUCLEOTIDE SEQUENCE [LARGE SCALE GENOMIC DNA]</scope>
    <source>
        <strain evidence="4">NIES 3701</strain>
    </source>
</reference>
<dbReference type="PROSITE" id="PS50297">
    <property type="entry name" value="ANK_REP_REGION"/>
    <property type="match status" value="1"/>
</dbReference>
<keyword evidence="1" id="KW-0040">ANK repeat</keyword>
<dbReference type="InterPro" id="IPR002110">
    <property type="entry name" value="Ankyrin_rpt"/>
</dbReference>